<protein>
    <submittedName>
        <fullName evidence="1">Uncharacterized protein</fullName>
    </submittedName>
</protein>
<organism evidence="1">
    <name type="scientific">Salmonella enterica</name>
    <name type="common">Salmonella choleraesuis</name>
    <dbReference type="NCBI Taxonomy" id="28901"/>
    <lineage>
        <taxon>Bacteria</taxon>
        <taxon>Pseudomonadati</taxon>
        <taxon>Pseudomonadota</taxon>
        <taxon>Gammaproteobacteria</taxon>
        <taxon>Enterobacterales</taxon>
        <taxon>Enterobacteriaceae</taxon>
        <taxon>Salmonella</taxon>
    </lineage>
</organism>
<proteinExistence type="predicted"/>
<accession>A0A5V5HA13</accession>
<comment type="caution">
    <text evidence="1">The sequence shown here is derived from an EMBL/GenBank/DDBJ whole genome shotgun (WGS) entry which is preliminary data.</text>
</comment>
<reference evidence="1" key="1">
    <citation type="submission" date="2018-07" db="EMBL/GenBank/DDBJ databases">
        <authorList>
            <consortium name="PulseNet: The National Subtyping Network for Foodborne Disease Surveillance"/>
            <person name="Tarr C.L."/>
            <person name="Trees E."/>
            <person name="Katz L.S."/>
            <person name="Carleton-Romer H.A."/>
            <person name="Stroika S."/>
            <person name="Kucerova Z."/>
            <person name="Roache K.F."/>
            <person name="Sabol A.L."/>
            <person name="Besser J."/>
            <person name="Gerner-Smidt P."/>
        </authorList>
    </citation>
    <scope>NUCLEOTIDE SEQUENCE</scope>
    <source>
        <strain evidence="1">PNUSAS029331</strain>
    </source>
</reference>
<dbReference type="EMBL" id="AAHCDH010000002">
    <property type="protein sequence ID" value="EBU4650614.1"/>
    <property type="molecule type" value="Genomic_DNA"/>
</dbReference>
<name>A0A5V5HA13_SALER</name>
<evidence type="ECO:0000313" key="1">
    <source>
        <dbReference type="EMBL" id="EBU4650614.1"/>
    </source>
</evidence>
<sequence length="100" mass="11259">MSGSSNTLLCHRPLRTVHASFPAYDSSLYKPALLFGPTTLELASASNASLYDESNNYPMLIEVRAERRFCIHASPRIRGEYAILVLLQLHHSLTLSRRSR</sequence>
<dbReference type="AlphaFoldDB" id="A0A5V5HA13"/>
<gene>
    <name evidence="1" type="ORF">CWV14_02755</name>
</gene>